<name>A0A7R9Q507_9ACAR</name>
<gene>
    <name evidence="4" type="ORF">OSB1V03_LOCUS13224</name>
</gene>
<evidence type="ECO:0000256" key="2">
    <source>
        <dbReference type="SAM" id="Phobius"/>
    </source>
</evidence>
<feature type="transmembrane region" description="Helical" evidence="2">
    <location>
        <begin position="225"/>
        <end position="247"/>
    </location>
</feature>
<sequence length="334" mass="36653">MNLVHVVVVFVVIVLAVDIVTAFPVDSSGDHNIEDAETREKREAAPCGSTNPTNNVGNSPGRARAQGNRARNQRHNGCRAETSKAEARVSIISYRHISREMPQIVVDSALDDDNNKQFPLKDVVQTINTLSINSPPIKYLTPPARTRHRSTTESVSTVSTHSSNSSLKGKNKKLSRSVSDCDDNVSIGGCSIGGLGSVFAADDDYHSDISAVNRPIDSAHMTARLVSFLSVMYALVIIVTAALICVYDLDTADSDINHIFMSGMTLIGFAWLIFLHWDIHRYKRWAVEYLRPESGSTVDDNCSKRSNFDDTMSITTAVIFNSINQSQPQWPSPS</sequence>
<feature type="transmembrane region" description="Helical" evidence="2">
    <location>
        <begin position="259"/>
        <end position="277"/>
    </location>
</feature>
<feature type="compositionally biased region" description="Polar residues" evidence="1">
    <location>
        <begin position="48"/>
        <end position="58"/>
    </location>
</feature>
<dbReference type="EMBL" id="OC866190">
    <property type="protein sequence ID" value="CAD7632822.1"/>
    <property type="molecule type" value="Genomic_DNA"/>
</dbReference>
<dbReference type="Proteomes" id="UP000759131">
    <property type="component" value="Unassembled WGS sequence"/>
</dbReference>
<keyword evidence="2" id="KW-0472">Membrane</keyword>
<dbReference type="EMBL" id="CAJPIZ010011615">
    <property type="protein sequence ID" value="CAG2113252.1"/>
    <property type="molecule type" value="Genomic_DNA"/>
</dbReference>
<evidence type="ECO:0000256" key="1">
    <source>
        <dbReference type="SAM" id="MobiDB-lite"/>
    </source>
</evidence>
<feature type="chain" id="PRO_5036211760" evidence="3">
    <location>
        <begin position="23"/>
        <end position="334"/>
    </location>
</feature>
<evidence type="ECO:0000256" key="3">
    <source>
        <dbReference type="SAM" id="SignalP"/>
    </source>
</evidence>
<feature type="region of interest" description="Disordered" evidence="1">
    <location>
        <begin position="37"/>
        <end position="82"/>
    </location>
</feature>
<organism evidence="4">
    <name type="scientific">Medioppia subpectinata</name>
    <dbReference type="NCBI Taxonomy" id="1979941"/>
    <lineage>
        <taxon>Eukaryota</taxon>
        <taxon>Metazoa</taxon>
        <taxon>Ecdysozoa</taxon>
        <taxon>Arthropoda</taxon>
        <taxon>Chelicerata</taxon>
        <taxon>Arachnida</taxon>
        <taxon>Acari</taxon>
        <taxon>Acariformes</taxon>
        <taxon>Sarcoptiformes</taxon>
        <taxon>Oribatida</taxon>
        <taxon>Brachypylina</taxon>
        <taxon>Oppioidea</taxon>
        <taxon>Oppiidae</taxon>
        <taxon>Medioppia</taxon>
    </lineage>
</organism>
<feature type="signal peptide" evidence="3">
    <location>
        <begin position="1"/>
        <end position="22"/>
    </location>
</feature>
<protein>
    <submittedName>
        <fullName evidence="4">Uncharacterized protein</fullName>
    </submittedName>
</protein>
<feature type="compositionally biased region" description="Low complexity" evidence="1">
    <location>
        <begin position="61"/>
        <end position="70"/>
    </location>
</feature>
<keyword evidence="3" id="KW-0732">Signal</keyword>
<proteinExistence type="predicted"/>
<keyword evidence="2" id="KW-0812">Transmembrane</keyword>
<keyword evidence="2" id="KW-1133">Transmembrane helix</keyword>
<dbReference type="AlphaFoldDB" id="A0A7R9Q507"/>
<feature type="region of interest" description="Disordered" evidence="1">
    <location>
        <begin position="138"/>
        <end position="172"/>
    </location>
</feature>
<reference evidence="4" key="1">
    <citation type="submission" date="2020-11" db="EMBL/GenBank/DDBJ databases">
        <authorList>
            <person name="Tran Van P."/>
        </authorList>
    </citation>
    <scope>NUCLEOTIDE SEQUENCE</scope>
</reference>
<feature type="non-terminal residue" evidence="4">
    <location>
        <position position="334"/>
    </location>
</feature>
<evidence type="ECO:0000313" key="5">
    <source>
        <dbReference type="Proteomes" id="UP000759131"/>
    </source>
</evidence>
<keyword evidence="5" id="KW-1185">Reference proteome</keyword>
<evidence type="ECO:0000313" key="4">
    <source>
        <dbReference type="EMBL" id="CAD7632822.1"/>
    </source>
</evidence>
<feature type="compositionally biased region" description="Low complexity" evidence="1">
    <location>
        <begin position="152"/>
        <end position="168"/>
    </location>
</feature>
<accession>A0A7R9Q507</accession>